<evidence type="ECO:0000256" key="3">
    <source>
        <dbReference type="ARBA" id="ARBA00023157"/>
    </source>
</evidence>
<dbReference type="CDD" id="cd19941">
    <property type="entry name" value="TIL"/>
    <property type="match status" value="1"/>
</dbReference>
<dbReference type="AlphaFoldDB" id="A0AAW1B2D8"/>
<evidence type="ECO:0000313" key="7">
    <source>
        <dbReference type="Proteomes" id="UP001474421"/>
    </source>
</evidence>
<name>A0AAW1B2D8_CROAD</name>
<dbReference type="Pfam" id="PF08742">
    <property type="entry name" value="C8"/>
    <property type="match status" value="1"/>
</dbReference>
<dbReference type="PANTHER" id="PTHR11339:SF396">
    <property type="entry name" value="SCO-SPONDIN"/>
    <property type="match status" value="1"/>
</dbReference>
<comment type="subcellular location">
    <subcellularLocation>
        <location evidence="1">Secreted</location>
    </subcellularLocation>
</comment>
<dbReference type="Gene3D" id="2.10.25.10">
    <property type="entry name" value="Laminin"/>
    <property type="match status" value="1"/>
</dbReference>
<evidence type="ECO:0000256" key="2">
    <source>
        <dbReference type="ARBA" id="ARBA00022525"/>
    </source>
</evidence>
<protein>
    <submittedName>
        <fullName evidence="6">SCO-spondin</fullName>
    </submittedName>
</protein>
<dbReference type="PANTHER" id="PTHR11339">
    <property type="entry name" value="EXTRACELLULAR MATRIX GLYCOPROTEIN RELATED"/>
    <property type="match status" value="1"/>
</dbReference>
<gene>
    <name evidence="6" type="ORF">NXF25_019297</name>
</gene>
<accession>A0AAW1B2D8</accession>
<feature type="region of interest" description="Disordered" evidence="4">
    <location>
        <begin position="1"/>
        <end position="24"/>
    </location>
</feature>
<keyword evidence="7" id="KW-1185">Reference proteome</keyword>
<dbReference type="InterPro" id="IPR050780">
    <property type="entry name" value="Mucin_vWF_Thrombospondin_sf"/>
</dbReference>
<feature type="domain" description="VWF/SSPO/Zonadhesin-like cysteine-rich" evidence="5">
    <location>
        <begin position="61"/>
        <end position="133"/>
    </location>
</feature>
<dbReference type="GO" id="GO:0005615">
    <property type="term" value="C:extracellular space"/>
    <property type="evidence" value="ECO:0007669"/>
    <property type="project" value="TreeGrafter"/>
</dbReference>
<dbReference type="InterPro" id="IPR002919">
    <property type="entry name" value="TIL_dom"/>
</dbReference>
<dbReference type="SUPFAM" id="SSF57567">
    <property type="entry name" value="Serine protease inhibitors"/>
    <property type="match status" value="1"/>
</dbReference>
<reference evidence="6 7" key="1">
    <citation type="journal article" date="2024" name="Proc. Natl. Acad. Sci. U.S.A.">
        <title>The genetic regulatory architecture and epigenomic basis for age-related changes in rattlesnake venom.</title>
        <authorList>
            <person name="Hogan M.P."/>
            <person name="Holding M.L."/>
            <person name="Nystrom G.S."/>
            <person name="Colston T.J."/>
            <person name="Bartlett D.A."/>
            <person name="Mason A.J."/>
            <person name="Ellsworth S.A."/>
            <person name="Rautsaw R.M."/>
            <person name="Lawrence K.C."/>
            <person name="Strickland J.L."/>
            <person name="He B."/>
            <person name="Fraser P."/>
            <person name="Margres M.J."/>
            <person name="Gilbert D.M."/>
            <person name="Gibbs H.L."/>
            <person name="Parkinson C.L."/>
            <person name="Rokyta D.R."/>
        </authorList>
    </citation>
    <scope>NUCLEOTIDE SEQUENCE [LARGE SCALE GENOMIC DNA]</scope>
    <source>
        <strain evidence="6">DRR0105</strain>
    </source>
</reference>
<proteinExistence type="predicted"/>
<dbReference type="InterPro" id="IPR036084">
    <property type="entry name" value="Ser_inhib-like_sf"/>
</dbReference>
<evidence type="ECO:0000256" key="4">
    <source>
        <dbReference type="SAM" id="MobiDB-lite"/>
    </source>
</evidence>
<comment type="caution">
    <text evidence="6">The sequence shown here is derived from an EMBL/GenBank/DDBJ whole genome shotgun (WGS) entry which is preliminary data.</text>
</comment>
<dbReference type="Proteomes" id="UP001474421">
    <property type="component" value="Unassembled WGS sequence"/>
</dbReference>
<sequence length="207" mass="22059">MRPETPTPPHRTSLPDESQSPGSGGLKGVAAFAHKFQLSHACPAPTGDLPFDSCSTYTQRRQYAETACAAIHGTPFQSCHNLVEREPFYQLCLEDVCSCSAEDDCLCGALAAYAHQCAQEGALVAWRNQSFCPVQCSGGQVYQECATPCGRTCADLPAENFGICEDLRPACVAGCNCPEGLALDHEGQCVQPALCPCLHQEKAHPPG</sequence>
<keyword evidence="3" id="KW-1015">Disulfide bond</keyword>
<evidence type="ECO:0000259" key="5">
    <source>
        <dbReference type="SMART" id="SM00832"/>
    </source>
</evidence>
<organism evidence="6 7">
    <name type="scientific">Crotalus adamanteus</name>
    <name type="common">Eastern diamondback rattlesnake</name>
    <dbReference type="NCBI Taxonomy" id="8729"/>
    <lineage>
        <taxon>Eukaryota</taxon>
        <taxon>Metazoa</taxon>
        <taxon>Chordata</taxon>
        <taxon>Craniata</taxon>
        <taxon>Vertebrata</taxon>
        <taxon>Euteleostomi</taxon>
        <taxon>Lepidosauria</taxon>
        <taxon>Squamata</taxon>
        <taxon>Bifurcata</taxon>
        <taxon>Unidentata</taxon>
        <taxon>Episquamata</taxon>
        <taxon>Toxicofera</taxon>
        <taxon>Serpentes</taxon>
        <taxon>Colubroidea</taxon>
        <taxon>Viperidae</taxon>
        <taxon>Crotalinae</taxon>
        <taxon>Crotalus</taxon>
    </lineage>
</organism>
<evidence type="ECO:0000313" key="6">
    <source>
        <dbReference type="EMBL" id="KAK9395936.1"/>
    </source>
</evidence>
<dbReference type="Pfam" id="PF01826">
    <property type="entry name" value="TIL"/>
    <property type="match status" value="1"/>
</dbReference>
<evidence type="ECO:0000256" key="1">
    <source>
        <dbReference type="ARBA" id="ARBA00004613"/>
    </source>
</evidence>
<dbReference type="InterPro" id="IPR014853">
    <property type="entry name" value="VWF/SSPO/ZAN-like_Cys-rich_dom"/>
</dbReference>
<dbReference type="SMART" id="SM00832">
    <property type="entry name" value="C8"/>
    <property type="match status" value="1"/>
</dbReference>
<dbReference type="GO" id="GO:0031012">
    <property type="term" value="C:extracellular matrix"/>
    <property type="evidence" value="ECO:0007669"/>
    <property type="project" value="TreeGrafter"/>
</dbReference>
<dbReference type="EMBL" id="JAOTOJ010000008">
    <property type="protein sequence ID" value="KAK9395936.1"/>
    <property type="molecule type" value="Genomic_DNA"/>
</dbReference>
<dbReference type="FunFam" id="2.10.25.10:FF:000055">
    <property type="entry name" value="alpha-tectorin isoform X1"/>
    <property type="match status" value="1"/>
</dbReference>
<keyword evidence="2" id="KW-0964">Secreted</keyword>